<dbReference type="Gene3D" id="3.90.1150.10">
    <property type="entry name" value="Aspartate Aminotransferase, domain 1"/>
    <property type="match status" value="1"/>
</dbReference>
<evidence type="ECO:0000256" key="7">
    <source>
        <dbReference type="ARBA" id="ARBA00025785"/>
    </source>
</evidence>
<dbReference type="UniPathway" id="UPA00528">
    <property type="reaction ID" value="UER00586"/>
</dbReference>
<dbReference type="EC" id="2.6.1.2" evidence="8"/>
<name>A0A672IX20_SALFA</name>
<evidence type="ECO:0000256" key="3">
    <source>
        <dbReference type="ARBA" id="ARBA00022576"/>
    </source>
</evidence>
<dbReference type="Gene3D" id="1.10.287.1970">
    <property type="match status" value="1"/>
</dbReference>
<dbReference type="InterPro" id="IPR015424">
    <property type="entry name" value="PyrdxlP-dep_Trfase"/>
</dbReference>
<reference evidence="12" key="3">
    <citation type="submission" date="2025-09" db="UniProtKB">
        <authorList>
            <consortium name="Ensembl"/>
        </authorList>
    </citation>
    <scope>IDENTIFICATION</scope>
</reference>
<evidence type="ECO:0000256" key="10">
    <source>
        <dbReference type="SAM" id="MobiDB-lite"/>
    </source>
</evidence>
<evidence type="ECO:0000256" key="2">
    <source>
        <dbReference type="ARBA" id="ARBA00011738"/>
    </source>
</evidence>
<evidence type="ECO:0000313" key="12">
    <source>
        <dbReference type="Ensembl" id="ENSSFAP00005046406.1"/>
    </source>
</evidence>
<sequence>MFVNKIQADSFPPCLPLTSETPRGSTSYGWSSRHVGPSRDQPTCEEHERAAAACSAGAGCRHPEGARKGRTNTRWISACPQGAAKPYKDVINVSWGDPHRGGLKPLTFVRQVLAACFYPELLDSSKLPLDAKQRAEWLLERCEGSSVGCYTSTAGISDVVHRVSEFIRRRDGGVPSHPKNIFITCGSQWALTNILKILVDSEASPRAGVLVPAPGHSTTVWSVTGQGAVVVPYYLCEEEGWALKVEELQRALDSAEGVCKPVALYVINPGNPAGLVQSRESMEEVIRFASEKKLFLLADEVYQDYIYGEGSRFISYKKVVAEMGAPLSDSVQLASFHSASKGMMGECGLRGGYVELLNLDPAVMEYVYKIFSIGSCGSVSGQLALDIMSSPPQPGDSSYPLYEQHIRSTLVHNVKTASEVLNRLPGLSCQPGDGGAFLFPRVDIPPKAIQRAQEAGIEPDTFYCVKLLEEAGVLVSPGCDFTQKEGTHHIRLCTLVCSDVFEELLRRLSNFQTNFMKDFS</sequence>
<dbReference type="InterPro" id="IPR015421">
    <property type="entry name" value="PyrdxlP-dep_Trfase_major"/>
</dbReference>
<dbReference type="InParanoid" id="A0A672IX20"/>
<comment type="cofactor">
    <cofactor evidence="1">
        <name>pyridoxal 5'-phosphate</name>
        <dbReference type="ChEBI" id="CHEBI:597326"/>
    </cofactor>
</comment>
<dbReference type="AlphaFoldDB" id="A0A672IX20"/>
<dbReference type="FunFam" id="1.10.287.1970:FF:000001">
    <property type="entry name" value="Alanine aminotransferase 2"/>
    <property type="match status" value="1"/>
</dbReference>
<dbReference type="CDD" id="cd00609">
    <property type="entry name" value="AAT_like"/>
    <property type="match status" value="1"/>
</dbReference>
<keyword evidence="4" id="KW-0808">Transferase</keyword>
<feature type="compositionally biased region" description="Polar residues" evidence="10">
    <location>
        <begin position="18"/>
        <end position="30"/>
    </location>
</feature>
<gene>
    <name evidence="12" type="primary">LOC115405836</name>
</gene>
<dbReference type="FunFam" id="3.40.640.10:FF:000129">
    <property type="entry name" value="Alanine aminotransferase 2"/>
    <property type="match status" value="1"/>
</dbReference>
<dbReference type="SUPFAM" id="SSF53383">
    <property type="entry name" value="PLP-dependent transferases"/>
    <property type="match status" value="1"/>
</dbReference>
<keyword evidence="5" id="KW-0663">Pyridoxal phosphate</keyword>
<evidence type="ECO:0000256" key="8">
    <source>
        <dbReference type="ARBA" id="ARBA00026106"/>
    </source>
</evidence>
<evidence type="ECO:0000256" key="4">
    <source>
        <dbReference type="ARBA" id="ARBA00022679"/>
    </source>
</evidence>
<dbReference type="Ensembl" id="ENSSFAT00005047990.1">
    <property type="protein sequence ID" value="ENSSFAP00005046406.1"/>
    <property type="gene ID" value="ENSSFAG00005022626.1"/>
</dbReference>
<comment type="pathway">
    <text evidence="6">Amino-acid degradation; L-alanine degradation via transaminase pathway; pyruvate from L-alanine: step 1/1.</text>
</comment>
<feature type="region of interest" description="Disordered" evidence="10">
    <location>
        <begin position="13"/>
        <end position="42"/>
    </location>
</feature>
<dbReference type="Proteomes" id="UP000472267">
    <property type="component" value="Chromosome 18"/>
</dbReference>
<keyword evidence="3" id="KW-0032">Aminotransferase</keyword>
<dbReference type="InterPro" id="IPR015422">
    <property type="entry name" value="PyrdxlP-dep_Trfase_small"/>
</dbReference>
<dbReference type="OMA" id="HHIRICL"/>
<dbReference type="Pfam" id="PF00155">
    <property type="entry name" value="Aminotran_1_2"/>
    <property type="match status" value="1"/>
</dbReference>
<evidence type="ECO:0000256" key="5">
    <source>
        <dbReference type="ARBA" id="ARBA00022898"/>
    </source>
</evidence>
<evidence type="ECO:0000313" key="13">
    <source>
        <dbReference type="Proteomes" id="UP000472267"/>
    </source>
</evidence>
<feature type="domain" description="Aminotransferase class I/classII large" evidence="11">
    <location>
        <begin position="141"/>
        <end position="508"/>
    </location>
</feature>
<dbReference type="InterPro" id="IPR045088">
    <property type="entry name" value="ALAT1/2-like"/>
</dbReference>
<comment type="subunit">
    <text evidence="2">Homodimer.</text>
</comment>
<dbReference type="PANTHER" id="PTHR11751">
    <property type="entry name" value="ALANINE AMINOTRANSFERASE"/>
    <property type="match status" value="1"/>
</dbReference>
<dbReference type="GO" id="GO:0042853">
    <property type="term" value="P:L-alanine catabolic process"/>
    <property type="evidence" value="ECO:0007669"/>
    <property type="project" value="UniProtKB-UniPathway"/>
</dbReference>
<protein>
    <recommendedName>
        <fullName evidence="8">alanine transaminase</fullName>
        <ecNumber evidence="8">2.6.1.2</ecNumber>
    </recommendedName>
</protein>
<organism evidence="12 13">
    <name type="scientific">Salarias fasciatus</name>
    <name type="common">Jewelled blenny</name>
    <name type="synonym">Blennius fasciatus</name>
    <dbReference type="NCBI Taxonomy" id="181472"/>
    <lineage>
        <taxon>Eukaryota</taxon>
        <taxon>Metazoa</taxon>
        <taxon>Chordata</taxon>
        <taxon>Craniata</taxon>
        <taxon>Vertebrata</taxon>
        <taxon>Euteleostomi</taxon>
        <taxon>Actinopterygii</taxon>
        <taxon>Neopterygii</taxon>
        <taxon>Teleostei</taxon>
        <taxon>Neoteleostei</taxon>
        <taxon>Acanthomorphata</taxon>
        <taxon>Ovalentaria</taxon>
        <taxon>Blenniimorphae</taxon>
        <taxon>Blenniiformes</taxon>
        <taxon>Blennioidei</taxon>
        <taxon>Blenniidae</taxon>
        <taxon>Salariinae</taxon>
        <taxon>Salarias</taxon>
    </lineage>
</organism>
<reference evidence="12" key="2">
    <citation type="submission" date="2025-08" db="UniProtKB">
        <authorList>
            <consortium name="Ensembl"/>
        </authorList>
    </citation>
    <scope>IDENTIFICATION</scope>
</reference>
<evidence type="ECO:0000256" key="9">
    <source>
        <dbReference type="ARBA" id="ARBA00047412"/>
    </source>
</evidence>
<dbReference type="GO" id="GO:0030170">
    <property type="term" value="F:pyridoxal phosphate binding"/>
    <property type="evidence" value="ECO:0007669"/>
    <property type="project" value="InterPro"/>
</dbReference>
<evidence type="ECO:0000256" key="1">
    <source>
        <dbReference type="ARBA" id="ARBA00001933"/>
    </source>
</evidence>
<reference evidence="12" key="1">
    <citation type="submission" date="2019-06" db="EMBL/GenBank/DDBJ databases">
        <authorList>
            <consortium name="Wellcome Sanger Institute Data Sharing"/>
        </authorList>
    </citation>
    <scope>NUCLEOTIDE SEQUENCE [LARGE SCALE GENOMIC DNA]</scope>
</reference>
<dbReference type="InterPro" id="IPR004839">
    <property type="entry name" value="Aminotransferase_I/II_large"/>
</dbReference>
<dbReference type="GO" id="GO:0004021">
    <property type="term" value="F:L-alanine:2-oxoglutarate aminotransferase activity"/>
    <property type="evidence" value="ECO:0007669"/>
    <property type="project" value="UniProtKB-EC"/>
</dbReference>
<evidence type="ECO:0000256" key="6">
    <source>
        <dbReference type="ARBA" id="ARBA00025708"/>
    </source>
</evidence>
<dbReference type="Gene3D" id="3.40.640.10">
    <property type="entry name" value="Type I PLP-dependent aspartate aminotransferase-like (Major domain)"/>
    <property type="match status" value="1"/>
</dbReference>
<comment type="similarity">
    <text evidence="7">Belongs to the class-I pyridoxal-phosphate-dependent aminotransferase family. Alanine aminotransferase subfamily.</text>
</comment>
<comment type="catalytic activity">
    <reaction evidence="9">
        <text>L-alanine + 2-oxoglutarate = pyruvate + L-glutamate</text>
        <dbReference type="Rhea" id="RHEA:19453"/>
        <dbReference type="ChEBI" id="CHEBI:15361"/>
        <dbReference type="ChEBI" id="CHEBI:16810"/>
        <dbReference type="ChEBI" id="CHEBI:29985"/>
        <dbReference type="ChEBI" id="CHEBI:57972"/>
        <dbReference type="EC" id="2.6.1.2"/>
    </reaction>
</comment>
<proteinExistence type="inferred from homology"/>
<dbReference type="PANTHER" id="PTHR11751:SF469">
    <property type="entry name" value="ALANINE TRANSAMINASE"/>
    <property type="match status" value="1"/>
</dbReference>
<evidence type="ECO:0000259" key="11">
    <source>
        <dbReference type="Pfam" id="PF00155"/>
    </source>
</evidence>
<keyword evidence="13" id="KW-1185">Reference proteome</keyword>
<accession>A0A672IX20</accession>